<protein>
    <recommendedName>
        <fullName evidence="11">Protein kinase C-binding protein 1</fullName>
    </recommendedName>
</protein>
<keyword evidence="1" id="KW-0479">Metal-binding</keyword>
<feature type="domain" description="PWWP" evidence="8">
    <location>
        <begin position="454"/>
        <end position="504"/>
    </location>
</feature>
<feature type="compositionally biased region" description="Basic and acidic residues" evidence="6">
    <location>
        <begin position="152"/>
        <end position="164"/>
    </location>
</feature>
<evidence type="ECO:0000313" key="9">
    <source>
        <dbReference type="EMBL" id="OQV23235.1"/>
    </source>
</evidence>
<keyword evidence="10" id="KW-1185">Reference proteome</keyword>
<dbReference type="GO" id="GO:0003714">
    <property type="term" value="F:transcription corepressor activity"/>
    <property type="evidence" value="ECO:0007669"/>
    <property type="project" value="TreeGrafter"/>
</dbReference>
<feature type="region of interest" description="Disordered" evidence="6">
    <location>
        <begin position="1372"/>
        <end position="1429"/>
    </location>
</feature>
<feature type="compositionally biased region" description="Basic and acidic residues" evidence="6">
    <location>
        <begin position="69"/>
        <end position="88"/>
    </location>
</feature>
<keyword evidence="2" id="KW-0863">Zinc-finger</keyword>
<feature type="region of interest" description="Disordered" evidence="6">
    <location>
        <begin position="1115"/>
        <end position="1138"/>
    </location>
</feature>
<dbReference type="Gene3D" id="1.20.920.10">
    <property type="entry name" value="Bromodomain-like"/>
    <property type="match status" value="1"/>
</dbReference>
<feature type="compositionally biased region" description="Low complexity" evidence="6">
    <location>
        <begin position="759"/>
        <end position="773"/>
    </location>
</feature>
<dbReference type="GO" id="GO:0005737">
    <property type="term" value="C:cytoplasm"/>
    <property type="evidence" value="ECO:0007669"/>
    <property type="project" value="TreeGrafter"/>
</dbReference>
<feature type="compositionally biased region" description="Polar residues" evidence="6">
    <location>
        <begin position="782"/>
        <end position="792"/>
    </location>
</feature>
<keyword evidence="4 5" id="KW-0103">Bromodomain</keyword>
<dbReference type="SMART" id="SM00297">
    <property type="entry name" value="BROMO"/>
    <property type="match status" value="1"/>
</dbReference>
<feature type="region of interest" description="Disordered" evidence="6">
    <location>
        <begin position="746"/>
        <end position="866"/>
    </location>
</feature>
<dbReference type="PROSITE" id="PS50014">
    <property type="entry name" value="BROMODOMAIN_2"/>
    <property type="match status" value="1"/>
</dbReference>
<evidence type="ECO:0000256" key="6">
    <source>
        <dbReference type="SAM" id="MobiDB-lite"/>
    </source>
</evidence>
<feature type="compositionally biased region" description="Low complexity" evidence="6">
    <location>
        <begin position="681"/>
        <end position="693"/>
    </location>
</feature>
<feature type="compositionally biased region" description="Low complexity" evidence="6">
    <location>
        <begin position="21"/>
        <end position="31"/>
    </location>
</feature>
<feature type="compositionally biased region" description="Polar residues" evidence="6">
    <location>
        <begin position="1115"/>
        <end position="1125"/>
    </location>
</feature>
<dbReference type="SUPFAM" id="SSF63748">
    <property type="entry name" value="Tudor/PWWP/MBT"/>
    <property type="match status" value="1"/>
</dbReference>
<evidence type="ECO:0000256" key="3">
    <source>
        <dbReference type="ARBA" id="ARBA00022833"/>
    </source>
</evidence>
<dbReference type="PROSITE" id="PS50812">
    <property type="entry name" value="PWWP"/>
    <property type="match status" value="1"/>
</dbReference>
<feature type="compositionally biased region" description="Polar residues" evidence="6">
    <location>
        <begin position="1069"/>
        <end position="1092"/>
    </location>
</feature>
<feature type="compositionally biased region" description="Basic and acidic residues" evidence="6">
    <location>
        <begin position="1"/>
        <end position="11"/>
    </location>
</feature>
<evidence type="ECO:0000256" key="2">
    <source>
        <dbReference type="ARBA" id="ARBA00022771"/>
    </source>
</evidence>
<dbReference type="Gene3D" id="2.30.30.140">
    <property type="match status" value="1"/>
</dbReference>
<feature type="region of interest" description="Disordered" evidence="6">
    <location>
        <begin position="1062"/>
        <end position="1092"/>
    </location>
</feature>
<evidence type="ECO:0000259" key="7">
    <source>
        <dbReference type="PROSITE" id="PS50014"/>
    </source>
</evidence>
<dbReference type="InterPro" id="IPR000313">
    <property type="entry name" value="PWWP_dom"/>
</dbReference>
<feature type="region of interest" description="Disordered" evidence="6">
    <location>
        <begin position="902"/>
        <end position="1012"/>
    </location>
</feature>
<feature type="region of interest" description="Disordered" evidence="6">
    <location>
        <begin position="1"/>
        <end position="54"/>
    </location>
</feature>
<comment type="caution">
    <text evidence="9">The sequence shown here is derived from an EMBL/GenBank/DDBJ whole genome shotgun (WGS) entry which is preliminary data.</text>
</comment>
<feature type="compositionally biased region" description="Basic and acidic residues" evidence="6">
    <location>
        <begin position="966"/>
        <end position="978"/>
    </location>
</feature>
<evidence type="ECO:0008006" key="11">
    <source>
        <dbReference type="Google" id="ProtNLM"/>
    </source>
</evidence>
<feature type="compositionally biased region" description="Gly residues" evidence="6">
    <location>
        <begin position="1379"/>
        <end position="1392"/>
    </location>
</feature>
<feature type="compositionally biased region" description="Basic and acidic residues" evidence="6">
    <location>
        <begin position="620"/>
        <end position="633"/>
    </location>
</feature>
<feature type="region of interest" description="Disordered" evidence="6">
    <location>
        <begin position="564"/>
        <end position="725"/>
    </location>
</feature>
<dbReference type="InterPro" id="IPR002893">
    <property type="entry name" value="Znf_MYND"/>
</dbReference>
<feature type="compositionally biased region" description="Basic and acidic residues" evidence="6">
    <location>
        <begin position="821"/>
        <end position="835"/>
    </location>
</feature>
<feature type="compositionally biased region" description="Low complexity" evidence="6">
    <location>
        <begin position="845"/>
        <end position="866"/>
    </location>
</feature>
<dbReference type="GO" id="GO:0008270">
    <property type="term" value="F:zinc ion binding"/>
    <property type="evidence" value="ECO:0007669"/>
    <property type="project" value="UniProtKB-KW"/>
</dbReference>
<evidence type="ECO:0000256" key="1">
    <source>
        <dbReference type="ARBA" id="ARBA00022723"/>
    </source>
</evidence>
<feature type="region of interest" description="Disordered" evidence="6">
    <location>
        <begin position="69"/>
        <end position="192"/>
    </location>
</feature>
<reference evidence="10" key="1">
    <citation type="submission" date="2017-01" db="EMBL/GenBank/DDBJ databases">
        <title>Comparative genomics of anhydrobiosis in the tardigrade Hypsibius dujardini.</title>
        <authorList>
            <person name="Yoshida Y."/>
            <person name="Koutsovoulos G."/>
            <person name="Laetsch D."/>
            <person name="Stevens L."/>
            <person name="Kumar S."/>
            <person name="Horikawa D."/>
            <person name="Ishino K."/>
            <person name="Komine S."/>
            <person name="Tomita M."/>
            <person name="Blaxter M."/>
            <person name="Arakawa K."/>
        </authorList>
    </citation>
    <scope>NUCLEOTIDE SEQUENCE [LARGE SCALE GENOMIC DNA]</scope>
    <source>
        <strain evidence="10">Z151</strain>
    </source>
</reference>
<accession>A0A1W0X6S6</accession>
<dbReference type="SUPFAM" id="SSF47370">
    <property type="entry name" value="Bromodomain"/>
    <property type="match status" value="1"/>
</dbReference>
<evidence type="ECO:0000259" key="8">
    <source>
        <dbReference type="PROSITE" id="PS50812"/>
    </source>
</evidence>
<dbReference type="Pfam" id="PF00439">
    <property type="entry name" value="Bromodomain"/>
    <property type="match status" value="1"/>
</dbReference>
<dbReference type="OrthoDB" id="6272564at2759"/>
<evidence type="ECO:0000313" key="10">
    <source>
        <dbReference type="Proteomes" id="UP000192578"/>
    </source>
</evidence>
<name>A0A1W0X6S6_HYPEX</name>
<dbReference type="PANTHER" id="PTHR46453">
    <property type="entry name" value="PROTEIN KINASE C-BINDING PROTEIN 1"/>
    <property type="match status" value="1"/>
</dbReference>
<proteinExistence type="predicted"/>
<evidence type="ECO:0000256" key="5">
    <source>
        <dbReference type="PROSITE-ProRule" id="PRU00035"/>
    </source>
</evidence>
<feature type="domain" description="Bromo" evidence="7">
    <location>
        <begin position="332"/>
        <end position="404"/>
    </location>
</feature>
<dbReference type="InterPro" id="IPR036427">
    <property type="entry name" value="Bromodomain-like_sf"/>
</dbReference>
<evidence type="ECO:0000256" key="4">
    <source>
        <dbReference type="ARBA" id="ARBA00023117"/>
    </source>
</evidence>
<feature type="compositionally biased region" description="Acidic residues" evidence="6">
    <location>
        <begin position="1420"/>
        <end position="1429"/>
    </location>
</feature>
<feature type="compositionally biased region" description="Low complexity" evidence="6">
    <location>
        <begin position="1393"/>
        <end position="1413"/>
    </location>
</feature>
<dbReference type="Proteomes" id="UP000192578">
    <property type="component" value="Unassembled WGS sequence"/>
</dbReference>
<keyword evidence="3" id="KW-0862">Zinc</keyword>
<dbReference type="SUPFAM" id="SSF144232">
    <property type="entry name" value="HIT/MYND zinc finger-like"/>
    <property type="match status" value="1"/>
</dbReference>
<feature type="compositionally biased region" description="Polar residues" evidence="6">
    <location>
        <begin position="904"/>
        <end position="917"/>
    </location>
</feature>
<sequence length="1429" mass="155839">MDADTTRHEMENTDPGRMFGEDAANSSTSATESEDPTRLVIDDGASENRSAAAAAVTIKCEEDALRDHSFQHVDGSSHLDGMDHDGDYHASPSSHQSVIVQLASFSGDSGAGGGKEQENSARSESVNSGGSGGDRDATASPQTSRRRSSRLRITERTSTRKSLEANENDEEPHLEGSDSADSKATLKGGKRAARNSVDYAMRSVAPERQMNTDLDVMWDGFCWRCHKAVPLAEQHGCPSCVRIFHAGCWWNDSQYNSKDATESHPVHAAFGHNLDRLPDEGDPALQDCIECFCILNEKKKEDSIFNRVGMEKFRKYLQYMMRFVDDHLPPERVRPFAVPVLEQDECSDSVKAKYAEYITHPMDLRQISQNIEEGKYNSWASFLADLRWIYHNTSIFNGQNNRYSRSASYIVETCQHLCYSLEWCLECFERGMPGNGESIHEAVERSMITPCSEPHAVVWVKAEKFPIWPAIVYRFNGAVADVRFFGAFEFGVFPKDAIFLFSKNAVTDRRKGRLKLDYENALRQFRLHVSKLRQIPGRELINYPRRTVYDGRLWMFPEGEDPSQAVSASAAAETESEQGSYPDHGDHTDDVEISTSTAAAIDDDGGSSAATTVVQPPSHQKYDDLISRSRAAREATNGGSSSGGNFTEKRSRSSSPSDEGGVWKRRHDRSVTPNAKLFALSESSDSIETPSSTAAEQDDAVVLADTAMEPVEAAPASSDAEEVHERSVLPFETVVTLTSEKSGIISPSLAFPGDDAEPAEPAAPEAVVEASSSRDSPKLDSATGSFPHTPTETVKPAFFESDSDTEVLEIPSFEMPEDADETRMVRPSGKLDHILKKPSPTATPSNSDQSGSSPSSGTGAAVSASMARNSALTQELNKSLSTPVSTLGGAVNSVLHDALVRPYQQASPSSEAFTSLGNRRPKPQSMVPGGQSHLIEALRASPRPSGGGGGSDLGQRRPDSGASAGDSERPSVGRREETLESLLSAGTQQRREFGRPSVTVPFSGQQRQGDLAGLPLTISGNRQILPKPESVPVQDIVRSNAPQQDRRRIDAVSNQLNNMAAARNAQARSSQIVSDGNAGTMQHQASPNADSNMNRSILARSLNAPSLNTGRHQMPLNGTSSSQGLRNGVSELNGDRNSPSAIQTAMRSLVTARSTHSPVAQDSLRHAPATVAGQQPQRRLAEGPIPSSVETVQGQIDLFLRNTRKIVKDKREETAQVIRESNQAHADNLRLLHEAQLKSQQRTEKMIQELHETTEQNIRKFELLFMVFHNESEFAQKSKILEVSRMKDLERQRAVTSAKRTLWCCVCQKRARLICCGVTMYCSEGCHLNNASLHRLHCRRLNSSGEDNGNVYTPYGVLVRCSLLPPGLDDEEDDLEGGIADGGSDLGAGSSAGGSHNYLSSNGWNNGSGRSSSDPVEVIDVQDEDNMEE</sequence>
<organism evidence="9 10">
    <name type="scientific">Hypsibius exemplaris</name>
    <name type="common">Freshwater tardigrade</name>
    <dbReference type="NCBI Taxonomy" id="2072580"/>
    <lineage>
        <taxon>Eukaryota</taxon>
        <taxon>Metazoa</taxon>
        <taxon>Ecdysozoa</taxon>
        <taxon>Tardigrada</taxon>
        <taxon>Eutardigrada</taxon>
        <taxon>Parachela</taxon>
        <taxon>Hypsibioidea</taxon>
        <taxon>Hypsibiidae</taxon>
        <taxon>Hypsibius</taxon>
    </lineage>
</organism>
<dbReference type="InterPro" id="IPR001487">
    <property type="entry name" value="Bromodomain"/>
</dbReference>
<dbReference type="PROSITE" id="PS01360">
    <property type="entry name" value="ZF_MYND_1"/>
    <property type="match status" value="1"/>
</dbReference>
<dbReference type="PANTHER" id="PTHR46453:SF5">
    <property type="entry name" value="PROTEIN KINASE C-BINDING PROTEIN 1 ISOFORM X1"/>
    <property type="match status" value="1"/>
</dbReference>
<dbReference type="EMBL" id="MTYJ01000013">
    <property type="protein sequence ID" value="OQV23235.1"/>
    <property type="molecule type" value="Genomic_DNA"/>
</dbReference>
<feature type="region of interest" description="Disordered" evidence="6">
    <location>
        <begin position="1163"/>
        <end position="1183"/>
    </location>
</feature>
<gene>
    <name evidence="9" type="ORF">BV898_02965</name>
</gene>
<dbReference type="GO" id="GO:0005634">
    <property type="term" value="C:nucleus"/>
    <property type="evidence" value="ECO:0007669"/>
    <property type="project" value="TreeGrafter"/>
</dbReference>
<feature type="compositionally biased region" description="Low complexity" evidence="6">
    <location>
        <begin position="564"/>
        <end position="580"/>
    </location>
</feature>
<feature type="compositionally biased region" description="Low complexity" evidence="6">
    <location>
        <begin position="593"/>
        <end position="611"/>
    </location>
</feature>